<dbReference type="Gene3D" id="3.30.70.60">
    <property type="match status" value="1"/>
</dbReference>
<dbReference type="Pfam" id="PF00736">
    <property type="entry name" value="EF1_GNE"/>
    <property type="match status" value="1"/>
</dbReference>
<dbReference type="Proteomes" id="UP000236161">
    <property type="component" value="Unassembled WGS sequence"/>
</dbReference>
<keyword evidence="3" id="KW-1185">Reference proteome</keyword>
<dbReference type="OrthoDB" id="331763at2759"/>
<accession>A0A2H9ZT94</accession>
<name>A0A2H9ZT94_9ASPA</name>
<reference evidence="2 3" key="1">
    <citation type="journal article" date="2017" name="Nature">
        <title>The Apostasia genome and the evolution of orchids.</title>
        <authorList>
            <person name="Zhang G.Q."/>
            <person name="Liu K.W."/>
            <person name="Li Z."/>
            <person name="Lohaus R."/>
            <person name="Hsiao Y.Y."/>
            <person name="Niu S.C."/>
            <person name="Wang J.Y."/>
            <person name="Lin Y.C."/>
            <person name="Xu Q."/>
            <person name="Chen L.J."/>
            <person name="Yoshida K."/>
            <person name="Fujiwara S."/>
            <person name="Wang Z.W."/>
            <person name="Zhang Y.Q."/>
            <person name="Mitsuda N."/>
            <person name="Wang M."/>
            <person name="Liu G.H."/>
            <person name="Pecoraro L."/>
            <person name="Huang H.X."/>
            <person name="Xiao X.J."/>
            <person name="Lin M."/>
            <person name="Wu X.Y."/>
            <person name="Wu W.L."/>
            <person name="Chen Y.Y."/>
            <person name="Chang S.B."/>
            <person name="Sakamoto S."/>
            <person name="Ohme-Takagi M."/>
            <person name="Yagi M."/>
            <person name="Zeng S.J."/>
            <person name="Shen C.Y."/>
            <person name="Yeh C.M."/>
            <person name="Luo Y.B."/>
            <person name="Tsai W.C."/>
            <person name="Van de Peer Y."/>
            <person name="Liu Z.J."/>
        </authorList>
    </citation>
    <scope>NUCLEOTIDE SEQUENCE [LARGE SCALE GENOMIC DNA]</scope>
    <source>
        <strain evidence="3">cv. Shenzhen</strain>
        <tissue evidence="2">Stem</tissue>
    </source>
</reference>
<dbReference type="GO" id="GO:0003746">
    <property type="term" value="F:translation elongation factor activity"/>
    <property type="evidence" value="ECO:0007669"/>
    <property type="project" value="UniProtKB-KW"/>
</dbReference>
<dbReference type="AlphaFoldDB" id="A0A2H9ZT94"/>
<organism evidence="2 3">
    <name type="scientific">Apostasia shenzhenica</name>
    <dbReference type="NCBI Taxonomy" id="1088818"/>
    <lineage>
        <taxon>Eukaryota</taxon>
        <taxon>Viridiplantae</taxon>
        <taxon>Streptophyta</taxon>
        <taxon>Embryophyta</taxon>
        <taxon>Tracheophyta</taxon>
        <taxon>Spermatophyta</taxon>
        <taxon>Magnoliopsida</taxon>
        <taxon>Liliopsida</taxon>
        <taxon>Asparagales</taxon>
        <taxon>Orchidaceae</taxon>
        <taxon>Apostasioideae</taxon>
        <taxon>Apostasia</taxon>
    </lineage>
</organism>
<dbReference type="InterPro" id="IPR014717">
    <property type="entry name" value="Transl_elong_EF1B/ribsomal_bS6"/>
</dbReference>
<proteinExistence type="predicted"/>
<evidence type="ECO:0000259" key="1">
    <source>
        <dbReference type="Pfam" id="PF00736"/>
    </source>
</evidence>
<evidence type="ECO:0000313" key="2">
    <source>
        <dbReference type="EMBL" id="PKA46509.1"/>
    </source>
</evidence>
<dbReference type="PANTHER" id="PTHR11595">
    <property type="entry name" value="EF-HAND AND COILED-COIL DOMAIN-CONTAINING FAMILY MEMBER"/>
    <property type="match status" value="1"/>
</dbReference>
<dbReference type="STRING" id="1088818.A0A2H9ZT94"/>
<dbReference type="PANTHER" id="PTHR11595:SF84">
    <property type="entry name" value="ELONGATION FACTOR 1-BETA 1"/>
    <property type="match status" value="1"/>
</dbReference>
<feature type="domain" description="Translation elongation factor EF1B beta/delta subunit guanine nucleotide exchange" evidence="1">
    <location>
        <begin position="113"/>
        <end position="137"/>
    </location>
</feature>
<dbReference type="EMBL" id="KZ454132">
    <property type="protein sequence ID" value="PKA46509.1"/>
    <property type="molecule type" value="Genomic_DNA"/>
</dbReference>
<keyword evidence="2" id="KW-0648">Protein biosynthesis</keyword>
<gene>
    <name evidence="2" type="ORF">AXF42_Ash012642</name>
</gene>
<protein>
    <submittedName>
        <fullName evidence="2">Elongation factor 1-beta 1</fullName>
    </submittedName>
</protein>
<evidence type="ECO:0000313" key="3">
    <source>
        <dbReference type="Proteomes" id="UP000236161"/>
    </source>
</evidence>
<dbReference type="InterPro" id="IPR014038">
    <property type="entry name" value="EF1B_bsu/dsu_GNE"/>
</dbReference>
<keyword evidence="2" id="KW-0251">Elongation factor</keyword>
<dbReference type="GO" id="GO:0005853">
    <property type="term" value="C:eukaryotic translation elongation factor 1 complex"/>
    <property type="evidence" value="ECO:0007669"/>
    <property type="project" value="InterPro"/>
</dbReference>
<dbReference type="GO" id="GO:0005085">
    <property type="term" value="F:guanyl-nucleotide exchange factor activity"/>
    <property type="evidence" value="ECO:0007669"/>
    <property type="project" value="TreeGrafter"/>
</dbReference>
<sequence>MAISFSDLHTETGLKSLNEFLSGKTYISRYYSPVRCWSEDRWPGCSFGSSCCRETKKQEDAAQCYDFDLFGDETERKEGAAEREAAKLLRREKRNFSPDILGGKICSSGCKALDDETDMKKLEEAVRSVQMPGLSVGSM</sequence>
<dbReference type="GO" id="GO:0005829">
    <property type="term" value="C:cytosol"/>
    <property type="evidence" value="ECO:0007669"/>
    <property type="project" value="TreeGrafter"/>
</dbReference>
<dbReference type="InterPro" id="IPR049720">
    <property type="entry name" value="EF1B_bsu/dsu"/>
</dbReference>